<feature type="non-terminal residue" evidence="2">
    <location>
        <position position="210"/>
    </location>
</feature>
<keyword evidence="1" id="KW-1133">Transmembrane helix</keyword>
<keyword evidence="1" id="KW-0472">Membrane</keyword>
<gene>
    <name evidence="2" type="ORF">L9F63_011833</name>
</gene>
<name>A0AAD8EPN4_DIPPU</name>
<organism evidence="2 3">
    <name type="scientific">Diploptera punctata</name>
    <name type="common">Pacific beetle cockroach</name>
    <dbReference type="NCBI Taxonomy" id="6984"/>
    <lineage>
        <taxon>Eukaryota</taxon>
        <taxon>Metazoa</taxon>
        <taxon>Ecdysozoa</taxon>
        <taxon>Arthropoda</taxon>
        <taxon>Hexapoda</taxon>
        <taxon>Insecta</taxon>
        <taxon>Pterygota</taxon>
        <taxon>Neoptera</taxon>
        <taxon>Polyneoptera</taxon>
        <taxon>Dictyoptera</taxon>
        <taxon>Blattodea</taxon>
        <taxon>Blaberoidea</taxon>
        <taxon>Blaberidae</taxon>
        <taxon>Diplopterinae</taxon>
        <taxon>Diploptera</taxon>
    </lineage>
</organism>
<reference evidence="2" key="2">
    <citation type="submission" date="2023-05" db="EMBL/GenBank/DDBJ databases">
        <authorList>
            <person name="Fouks B."/>
        </authorList>
    </citation>
    <scope>NUCLEOTIDE SEQUENCE</scope>
    <source>
        <strain evidence="2">Stay&amp;Tobe</strain>
        <tissue evidence="2">Testes</tissue>
    </source>
</reference>
<evidence type="ECO:0000256" key="1">
    <source>
        <dbReference type="SAM" id="Phobius"/>
    </source>
</evidence>
<keyword evidence="1" id="KW-0812">Transmembrane</keyword>
<dbReference type="Proteomes" id="UP001233999">
    <property type="component" value="Unassembled WGS sequence"/>
</dbReference>
<comment type="caution">
    <text evidence="2">The sequence shown here is derived from an EMBL/GenBank/DDBJ whole genome shotgun (WGS) entry which is preliminary data.</text>
</comment>
<accession>A0AAD8EPN4</accession>
<reference evidence="2" key="1">
    <citation type="journal article" date="2023" name="IScience">
        <title>Live-bearing cockroach genome reveals convergent evolutionary mechanisms linked to viviparity in insects and beyond.</title>
        <authorList>
            <person name="Fouks B."/>
            <person name="Harrison M.C."/>
            <person name="Mikhailova A.A."/>
            <person name="Marchal E."/>
            <person name="English S."/>
            <person name="Carruthers M."/>
            <person name="Jennings E.C."/>
            <person name="Chiamaka E.L."/>
            <person name="Frigard R.A."/>
            <person name="Pippel M."/>
            <person name="Attardo G.M."/>
            <person name="Benoit J.B."/>
            <person name="Bornberg-Bauer E."/>
            <person name="Tobe S.S."/>
        </authorList>
    </citation>
    <scope>NUCLEOTIDE SEQUENCE</scope>
    <source>
        <strain evidence="2">Stay&amp;Tobe</strain>
    </source>
</reference>
<protein>
    <submittedName>
        <fullName evidence="2">Uncharacterized protein</fullName>
    </submittedName>
</protein>
<dbReference type="EMBL" id="JASPKZ010001618">
    <property type="protein sequence ID" value="KAJ9597312.1"/>
    <property type="molecule type" value="Genomic_DNA"/>
</dbReference>
<keyword evidence="3" id="KW-1185">Reference proteome</keyword>
<proteinExistence type="predicted"/>
<feature type="non-terminal residue" evidence="2">
    <location>
        <position position="1"/>
    </location>
</feature>
<sequence>YILQSEPLDNHHTFCASHPFPLISIYFAHVFTYLRIFLNNGRITIFIFPVSYPTGNKNAEYNILRKGYKPMRVKSNFFLYFYTLFNNSLVYGEDLRVCFCKLDPLSFIELNSLPTNQMPLRLATVFVHFFKLCIIHLENWLPNAYHQSWRIMRCMVSFGRKLKPNGLIFAQFLFRHLFYVEYFFQCTSVFHGYYLNPGFFFLICLRKYGV</sequence>
<feature type="transmembrane region" description="Helical" evidence="1">
    <location>
        <begin position="20"/>
        <end position="38"/>
    </location>
</feature>
<evidence type="ECO:0000313" key="2">
    <source>
        <dbReference type="EMBL" id="KAJ9597312.1"/>
    </source>
</evidence>
<evidence type="ECO:0000313" key="3">
    <source>
        <dbReference type="Proteomes" id="UP001233999"/>
    </source>
</evidence>
<dbReference type="AlphaFoldDB" id="A0AAD8EPN4"/>